<dbReference type="RefSeq" id="WP_126840789.1">
    <property type="nucleotide sequence ID" value="NZ_PIQH01000001.1"/>
</dbReference>
<evidence type="ECO:0000256" key="1">
    <source>
        <dbReference type="ARBA" id="ARBA00001974"/>
    </source>
</evidence>
<dbReference type="SUPFAM" id="SSF47203">
    <property type="entry name" value="Acyl-CoA dehydrogenase C-terminal domain-like"/>
    <property type="match status" value="1"/>
</dbReference>
<evidence type="ECO:0000259" key="7">
    <source>
        <dbReference type="Pfam" id="PF02770"/>
    </source>
</evidence>
<dbReference type="SUPFAM" id="SSF56645">
    <property type="entry name" value="Acyl-CoA dehydrogenase NM domain-like"/>
    <property type="match status" value="1"/>
</dbReference>
<dbReference type="Pfam" id="PF18158">
    <property type="entry name" value="AidB_N"/>
    <property type="match status" value="1"/>
</dbReference>
<dbReference type="InterPro" id="IPR041504">
    <property type="entry name" value="AidB_N"/>
</dbReference>
<dbReference type="PANTHER" id="PTHR42707">
    <property type="entry name" value="ACYL-COA DEHYDROGENASE"/>
    <property type="match status" value="1"/>
</dbReference>
<gene>
    <name evidence="9" type="ORF">CWI84_01425</name>
</gene>
<dbReference type="InterPro" id="IPR052904">
    <property type="entry name" value="Acyl-CoA_dehydrogenase-like"/>
</dbReference>
<dbReference type="PROSITE" id="PS00072">
    <property type="entry name" value="ACYL_COA_DH_1"/>
    <property type="match status" value="1"/>
</dbReference>
<dbReference type="Pfam" id="PF02770">
    <property type="entry name" value="Acyl-CoA_dh_M"/>
    <property type="match status" value="1"/>
</dbReference>
<accession>A0A432ZUG3</accession>
<dbReference type="GO" id="GO:0003995">
    <property type="term" value="F:acyl-CoA dehydrogenase activity"/>
    <property type="evidence" value="ECO:0007669"/>
    <property type="project" value="InterPro"/>
</dbReference>
<dbReference type="InterPro" id="IPR009075">
    <property type="entry name" value="AcylCo_DH/oxidase_C"/>
</dbReference>
<proteinExistence type="inferred from homology"/>
<evidence type="ECO:0000313" key="9">
    <source>
        <dbReference type="EMBL" id="RUO81448.1"/>
    </source>
</evidence>
<dbReference type="OrthoDB" id="9771038at2"/>
<keyword evidence="10" id="KW-1185">Reference proteome</keyword>
<dbReference type="Gene3D" id="2.40.110.20">
    <property type="match status" value="1"/>
</dbReference>
<dbReference type="EMBL" id="PIQH01000001">
    <property type="protein sequence ID" value="RUO81448.1"/>
    <property type="molecule type" value="Genomic_DNA"/>
</dbReference>
<keyword evidence="4 5" id="KW-0274">FAD</keyword>
<dbReference type="InterPro" id="IPR006091">
    <property type="entry name" value="Acyl-CoA_Oxase/DH_mid-dom"/>
</dbReference>
<comment type="cofactor">
    <cofactor evidence="1 5">
        <name>FAD</name>
        <dbReference type="ChEBI" id="CHEBI:57692"/>
    </cofactor>
</comment>
<dbReference type="InterPro" id="IPR036250">
    <property type="entry name" value="AcylCo_DH-like_C"/>
</dbReference>
<dbReference type="Gene3D" id="1.20.140.10">
    <property type="entry name" value="Butyryl-CoA Dehydrogenase, subunit A, domain 3"/>
    <property type="match status" value="1"/>
</dbReference>
<evidence type="ECO:0000259" key="6">
    <source>
        <dbReference type="Pfam" id="PF00441"/>
    </source>
</evidence>
<protein>
    <submittedName>
        <fullName evidence="9">DNA alkylation response protein</fullName>
    </submittedName>
</protein>
<keyword evidence="3 5" id="KW-0285">Flavoprotein</keyword>
<dbReference type="InterPro" id="IPR009100">
    <property type="entry name" value="AcylCoA_DH/oxidase_NM_dom_sf"/>
</dbReference>
<feature type="domain" description="Acyl-CoA dehydrogenase/oxidase C-terminal" evidence="6">
    <location>
        <begin position="283"/>
        <end position="437"/>
    </location>
</feature>
<evidence type="ECO:0000256" key="4">
    <source>
        <dbReference type="ARBA" id="ARBA00022827"/>
    </source>
</evidence>
<evidence type="ECO:0000256" key="5">
    <source>
        <dbReference type="RuleBase" id="RU362125"/>
    </source>
</evidence>
<evidence type="ECO:0000313" key="10">
    <source>
        <dbReference type="Proteomes" id="UP000287996"/>
    </source>
</evidence>
<dbReference type="Pfam" id="PF00441">
    <property type="entry name" value="Acyl-CoA_dh_1"/>
    <property type="match status" value="1"/>
</dbReference>
<organism evidence="9 10">
    <name type="scientific">Idiomarina tyrosinivorans</name>
    <dbReference type="NCBI Taxonomy" id="1445662"/>
    <lineage>
        <taxon>Bacteria</taxon>
        <taxon>Pseudomonadati</taxon>
        <taxon>Pseudomonadota</taxon>
        <taxon>Gammaproteobacteria</taxon>
        <taxon>Alteromonadales</taxon>
        <taxon>Idiomarinaceae</taxon>
        <taxon>Idiomarina</taxon>
    </lineage>
</organism>
<dbReference type="Proteomes" id="UP000287996">
    <property type="component" value="Unassembled WGS sequence"/>
</dbReference>
<keyword evidence="5" id="KW-0560">Oxidoreductase</keyword>
<dbReference type="PANTHER" id="PTHR42707:SF3">
    <property type="entry name" value="ACYL-COA DEHYDROGENASE AIDB-RELATED"/>
    <property type="match status" value="1"/>
</dbReference>
<reference evidence="9 10" key="1">
    <citation type="journal article" date="2011" name="Front. Microbiol.">
        <title>Genomic signatures of strain selection and enhancement in Bacillus atrophaeus var. globigii, a historical biowarfare simulant.</title>
        <authorList>
            <person name="Gibbons H.S."/>
            <person name="Broomall S.M."/>
            <person name="McNew L.A."/>
            <person name="Daligault H."/>
            <person name="Chapman C."/>
            <person name="Bruce D."/>
            <person name="Karavis M."/>
            <person name="Krepps M."/>
            <person name="McGregor P.A."/>
            <person name="Hong C."/>
            <person name="Park K.H."/>
            <person name="Akmal A."/>
            <person name="Feldman A."/>
            <person name="Lin J.S."/>
            <person name="Chang W.E."/>
            <person name="Higgs B.W."/>
            <person name="Demirev P."/>
            <person name="Lindquist J."/>
            <person name="Liem A."/>
            <person name="Fochler E."/>
            <person name="Read T.D."/>
            <person name="Tapia R."/>
            <person name="Johnson S."/>
            <person name="Bishop-Lilly K.A."/>
            <person name="Detter C."/>
            <person name="Han C."/>
            <person name="Sozhamannan S."/>
            <person name="Rosenzweig C.N."/>
            <person name="Skowronski E.W."/>
        </authorList>
    </citation>
    <scope>NUCLEOTIDE SEQUENCE [LARGE SCALE GENOMIC DNA]</scope>
    <source>
        <strain evidence="9 10">CC-PW-9</strain>
    </source>
</reference>
<comment type="caution">
    <text evidence="9">The sequence shown here is derived from an EMBL/GenBank/DDBJ whole genome shotgun (WGS) entry which is preliminary data.</text>
</comment>
<evidence type="ECO:0000256" key="3">
    <source>
        <dbReference type="ARBA" id="ARBA00022630"/>
    </source>
</evidence>
<feature type="domain" description="Acyl-CoA oxidase/dehydrogenase middle" evidence="7">
    <location>
        <begin position="180"/>
        <end position="273"/>
    </location>
</feature>
<dbReference type="Gene3D" id="6.10.250.600">
    <property type="match status" value="1"/>
</dbReference>
<dbReference type="AlphaFoldDB" id="A0A432ZUG3"/>
<name>A0A432ZUG3_9GAMM</name>
<evidence type="ECO:0000256" key="2">
    <source>
        <dbReference type="ARBA" id="ARBA00009347"/>
    </source>
</evidence>
<comment type="similarity">
    <text evidence="2 5">Belongs to the acyl-CoA dehydrogenase family.</text>
</comment>
<sequence>MSQPYTHVVENQAQRLLNYNSWEQDPALQQAVRQFAGSWGIPELQHFGSQCGSAERIALGFAANRYLPEFQSHDERGFPLQRVNFHPSYHQLMTIAMQQQLHSAPWAQPRAGAHVVRAAKYYLHSQVEAGHGCPITMTFAAIPVIEKYAKHLPVWLQKALQSDYDATDRPVTAKSAVTFGMAMTEKQGGSDVRANTTVAKADGDRYRLTGHKWFMSAPMSDAFLTLAQTEAGLSCFLVPRRLDNGELNGIVIQRLKDKVGNRSNASSEVEFNRAQGWLLGEQGKGVNTIIEMVAITRYDCMIGSAAGMRQAVSQAIHHCRQRRAFGELLVNQPLMLNVLADLALESEAAMALSMRMAYAFDQREDKQQQLLIRIATAIGKYWICKQAPQHAYEAMECLGGNGVVELDILARIYREAPINAIWEGSGNIQCLDVMRALHKSPETVTALFDELDGVDNNQHYTDAVNAAKQQLQQAPDASQLRRTLELLAKLLQARQLARTSPDWLFQAFCNSRLAPAGFQQYGCLPESTPLKAIVERAFAAL</sequence>
<dbReference type="InterPro" id="IPR006089">
    <property type="entry name" value="Acyl-CoA_DH_CS"/>
</dbReference>
<feature type="domain" description="Adaptive response protein AidB N-terminal" evidence="8">
    <location>
        <begin position="11"/>
        <end position="166"/>
    </location>
</feature>
<evidence type="ECO:0000259" key="8">
    <source>
        <dbReference type="Pfam" id="PF18158"/>
    </source>
</evidence>